<feature type="signal peptide" evidence="1">
    <location>
        <begin position="1"/>
        <end position="21"/>
    </location>
</feature>
<name>A0A077NFM1_XENBV</name>
<evidence type="ECO:0000256" key="1">
    <source>
        <dbReference type="SAM" id="SignalP"/>
    </source>
</evidence>
<dbReference type="EMBL" id="CBSW010000190">
    <property type="protein sequence ID" value="CDG97619.1"/>
    <property type="molecule type" value="Genomic_DNA"/>
</dbReference>
<dbReference type="Proteomes" id="UP000028511">
    <property type="component" value="Unassembled WGS sequence"/>
</dbReference>
<organism evidence="2">
    <name type="scientific">Xenorhabdus bovienii str. puntauvense</name>
    <dbReference type="NCBI Taxonomy" id="1398201"/>
    <lineage>
        <taxon>Bacteria</taxon>
        <taxon>Pseudomonadati</taxon>
        <taxon>Pseudomonadota</taxon>
        <taxon>Gammaproteobacteria</taxon>
        <taxon>Enterobacterales</taxon>
        <taxon>Morganellaceae</taxon>
        <taxon>Xenorhabdus</taxon>
    </lineage>
</organism>
<dbReference type="AlphaFoldDB" id="A0A077NFM1"/>
<sequence>MLMLRKMTTFLFILLSYPVMAHDPLSSSFGSLQFHGAIVEPPCQFNWGEERTEVACWHNGEQINQDKNLEYQKDSDYPLSKHIGIEEIRWMEENKKSGIVTITYH</sequence>
<reference evidence="2" key="1">
    <citation type="submission" date="2013-07" db="EMBL/GenBank/DDBJ databases">
        <title>Sub-species coevolution in mutualistic symbiosis.</title>
        <authorList>
            <person name="Murfin K."/>
            <person name="Klassen J."/>
            <person name="Lee M."/>
            <person name="Forst S."/>
            <person name="Stock P."/>
            <person name="Goodrich-Blair H."/>
        </authorList>
    </citation>
    <scope>NUCLEOTIDE SEQUENCE [LARGE SCALE GENOMIC DNA]</scope>
    <source>
        <strain evidence="2">Puntauvense</strain>
    </source>
</reference>
<protein>
    <recommendedName>
        <fullName evidence="3">Type 1 fimbrial protein</fullName>
    </recommendedName>
</protein>
<keyword evidence="1" id="KW-0732">Signal</keyword>
<dbReference type="RefSeq" id="WP_230579702.1">
    <property type="nucleotide sequence ID" value="NZ_CAWLWN010000026.1"/>
</dbReference>
<comment type="caution">
    <text evidence="2">The sequence shown here is derived from an EMBL/GenBank/DDBJ whole genome shotgun (WGS) entry which is preliminary data.</text>
</comment>
<accession>A0A077NFM1</accession>
<proteinExistence type="predicted"/>
<evidence type="ECO:0000313" key="2">
    <source>
        <dbReference type="EMBL" id="CDG97619.1"/>
    </source>
</evidence>
<evidence type="ECO:0008006" key="3">
    <source>
        <dbReference type="Google" id="ProtNLM"/>
    </source>
</evidence>
<feature type="chain" id="PRO_5001721546" description="Type 1 fimbrial protein" evidence="1">
    <location>
        <begin position="22"/>
        <end position="105"/>
    </location>
</feature>
<gene>
    <name evidence="2" type="ORF">XBP1_270159</name>
</gene>
<dbReference type="HOGENOM" id="CLU_155233_2_0_6"/>